<dbReference type="AlphaFoldDB" id="A0A2A7N3E1"/>
<dbReference type="Pfam" id="PF13578">
    <property type="entry name" value="Methyltransf_24"/>
    <property type="match status" value="1"/>
</dbReference>
<dbReference type="InterPro" id="IPR008884">
    <property type="entry name" value="TylF_MeTrfase"/>
</dbReference>
<dbReference type="Gene3D" id="3.40.50.150">
    <property type="entry name" value="Vaccinia Virus protein VP39"/>
    <property type="match status" value="1"/>
</dbReference>
<evidence type="ECO:0000313" key="2">
    <source>
        <dbReference type="EMBL" id="GFG53862.1"/>
    </source>
</evidence>
<reference evidence="2 5" key="2">
    <citation type="journal article" date="2019" name="Emerg. Microbes Infect.">
        <title>Comprehensive subspecies identification of 175 nontuberculous mycobacteria species based on 7547 genomic profiles.</title>
        <authorList>
            <person name="Matsumoto Y."/>
            <person name="Kinjo T."/>
            <person name="Motooka D."/>
            <person name="Nabeya D."/>
            <person name="Jung N."/>
            <person name="Uechi K."/>
            <person name="Horii T."/>
            <person name="Iida T."/>
            <person name="Fujita J."/>
            <person name="Nakamura S."/>
        </authorList>
    </citation>
    <scope>NUCLEOTIDE SEQUENCE [LARGE SCALE GENOMIC DNA]</scope>
    <source>
        <strain evidence="2 5">JCM 6377</strain>
    </source>
</reference>
<gene>
    <name evidence="3" type="ORF">CQY20_13340</name>
    <name evidence="2" type="ORF">MAGR_53030</name>
</gene>
<dbReference type="PANTHER" id="PTHR40036:SF1">
    <property type="entry name" value="MACROCIN O-METHYLTRANSFERASE"/>
    <property type="match status" value="1"/>
</dbReference>
<comment type="caution">
    <text evidence="3">The sequence shown here is derived from an EMBL/GenBank/DDBJ whole genome shotgun (WGS) entry which is preliminary data.</text>
</comment>
<evidence type="ECO:0000313" key="5">
    <source>
        <dbReference type="Proteomes" id="UP000465302"/>
    </source>
</evidence>
<evidence type="ECO:0000256" key="1">
    <source>
        <dbReference type="SAM" id="Coils"/>
    </source>
</evidence>
<keyword evidence="4" id="KW-1185">Reference proteome</keyword>
<dbReference type="Proteomes" id="UP000220914">
    <property type="component" value="Unassembled WGS sequence"/>
</dbReference>
<organism evidence="3 4">
    <name type="scientific">Mycolicibacterium agri</name>
    <name type="common">Mycobacterium agri</name>
    <dbReference type="NCBI Taxonomy" id="36811"/>
    <lineage>
        <taxon>Bacteria</taxon>
        <taxon>Bacillati</taxon>
        <taxon>Actinomycetota</taxon>
        <taxon>Actinomycetes</taxon>
        <taxon>Mycobacteriales</taxon>
        <taxon>Mycobacteriaceae</taxon>
        <taxon>Mycolicibacterium</taxon>
    </lineage>
</organism>
<keyword evidence="1" id="KW-0175">Coiled coil</keyword>
<evidence type="ECO:0000313" key="4">
    <source>
        <dbReference type="Proteomes" id="UP000220914"/>
    </source>
</evidence>
<dbReference type="InterPro" id="IPR029063">
    <property type="entry name" value="SAM-dependent_MTases_sf"/>
</dbReference>
<dbReference type="PANTHER" id="PTHR40036">
    <property type="entry name" value="MACROCIN O-METHYLTRANSFERASE"/>
    <property type="match status" value="1"/>
</dbReference>
<dbReference type="RefSeq" id="WP_097940555.1">
    <property type="nucleotide sequence ID" value="NZ_BLKS01000001.1"/>
</dbReference>
<evidence type="ECO:0008006" key="6">
    <source>
        <dbReference type="Google" id="ProtNLM"/>
    </source>
</evidence>
<dbReference type="OrthoDB" id="7056009at2"/>
<reference evidence="2" key="3">
    <citation type="submission" date="2020-02" db="EMBL/GenBank/DDBJ databases">
        <authorList>
            <person name="Matsumoto Y."/>
            <person name="Motooka D."/>
            <person name="Nakamura S."/>
        </authorList>
    </citation>
    <scope>NUCLEOTIDE SEQUENCE</scope>
    <source>
        <strain evidence="2">JCM 6377</strain>
    </source>
</reference>
<feature type="coiled-coil region" evidence="1">
    <location>
        <begin position="6"/>
        <end position="52"/>
    </location>
</feature>
<dbReference type="EMBL" id="PDCP01000020">
    <property type="protein sequence ID" value="PEG38414.1"/>
    <property type="molecule type" value="Genomic_DNA"/>
</dbReference>
<dbReference type="Proteomes" id="UP000465302">
    <property type="component" value="Unassembled WGS sequence"/>
</dbReference>
<dbReference type="EMBL" id="BLKS01000001">
    <property type="protein sequence ID" value="GFG53862.1"/>
    <property type="molecule type" value="Genomic_DNA"/>
</dbReference>
<name>A0A2A7N3E1_MYCAG</name>
<accession>A0A2A7N3E1</accession>
<reference evidence="3 4" key="1">
    <citation type="submission" date="2017-10" db="EMBL/GenBank/DDBJ databases">
        <title>The new phylogeny of genus Mycobacterium.</title>
        <authorList>
            <person name="Tortoli E."/>
            <person name="Trovato A."/>
            <person name="Cirillo D.M."/>
        </authorList>
    </citation>
    <scope>NUCLEOTIDE SEQUENCE [LARGE SCALE GENOMIC DNA]</scope>
    <source>
        <strain evidence="3 4">CCUG37673</strain>
    </source>
</reference>
<dbReference type="SUPFAM" id="SSF53335">
    <property type="entry name" value="S-adenosyl-L-methionine-dependent methyltransferases"/>
    <property type="match status" value="1"/>
</dbReference>
<proteinExistence type="predicted"/>
<evidence type="ECO:0000313" key="3">
    <source>
        <dbReference type="EMBL" id="PEG38414.1"/>
    </source>
</evidence>
<protein>
    <recommendedName>
        <fullName evidence="6">Methyltransferase</fullName>
    </recommendedName>
</protein>
<sequence length="281" mass="31959">MLERLKRSAREKLQRAVAEVVDAELARRQQQLDEQHRQLRDAQAENRAVLDRLADRFAEADERLHRRLYDLEQIARRDILNSQDITAARETAAFVLEHMPNAAVFWYPHDTLRFALGLIKGPGLALEFGVATGTTLKIIADGVAADRTVVGFDSFTGLPEAWRSGFPVGEFAQTDIPTVEGAEIIVGLFEDELPKFLARNDEPVAFLHVDCDLYSSSKTVLDLVGDRLAPDAVLVFDEFFNYPGWRRHEFRAWTEFVERTGRTFEYLGFTGNNEQVVVRLH</sequence>